<dbReference type="InterPro" id="IPR021791">
    <property type="entry name" value="Phage_TAC_11"/>
</dbReference>
<proteinExistence type="predicted"/>
<reference evidence="1 2" key="1">
    <citation type="submission" date="2017-05" db="EMBL/GenBank/DDBJ databases">
        <authorList>
            <person name="Varghese N."/>
            <person name="Submissions S."/>
        </authorList>
    </citation>
    <scope>NUCLEOTIDE SEQUENCE [LARGE SCALE GENOMIC DNA]</scope>
    <source>
        <strain evidence="1 2">DSM 29506</strain>
    </source>
</reference>
<keyword evidence="2" id="KW-1185">Reference proteome</keyword>
<evidence type="ECO:0000313" key="1">
    <source>
        <dbReference type="EMBL" id="SMO97133.1"/>
    </source>
</evidence>
<evidence type="ECO:0000313" key="2">
    <source>
        <dbReference type="Proteomes" id="UP000316030"/>
    </source>
</evidence>
<dbReference type="EMBL" id="FXTO01000035">
    <property type="protein sequence ID" value="SMO97133.1"/>
    <property type="molecule type" value="Genomic_DNA"/>
</dbReference>
<dbReference type="Proteomes" id="UP000316030">
    <property type="component" value="Unassembled WGS sequence"/>
</dbReference>
<dbReference type="Pfam" id="PF11836">
    <property type="entry name" value="Phage_TAC_11"/>
    <property type="match status" value="1"/>
</dbReference>
<dbReference type="AlphaFoldDB" id="A0A521FLN7"/>
<name>A0A521FLN7_9RHOB</name>
<sequence>MANPWAGEVALVVDDQRRVMKLTLGALAELEAALGADSLVALVERFESGRFAARDVLLLLAAGLRGGGWAGAASDLAQADIAGGPVGAARAAAELLARAFALPGEGHGEGGA</sequence>
<organism evidence="1 2">
    <name type="scientific">Thalassovita litoralis</name>
    <dbReference type="NCBI Taxonomy" id="1010611"/>
    <lineage>
        <taxon>Bacteria</taxon>
        <taxon>Pseudomonadati</taxon>
        <taxon>Pseudomonadota</taxon>
        <taxon>Alphaproteobacteria</taxon>
        <taxon>Rhodobacterales</taxon>
        <taxon>Roseobacteraceae</taxon>
        <taxon>Thalassovita</taxon>
    </lineage>
</organism>
<accession>A0A521FLN7</accession>
<dbReference type="RefSeq" id="WP_142494648.1">
    <property type="nucleotide sequence ID" value="NZ_FXTO01000035.1"/>
</dbReference>
<protein>
    <submittedName>
        <fullName evidence="1">Phage tail tube protein, GTA-gp10</fullName>
    </submittedName>
</protein>
<gene>
    <name evidence="1" type="ORF">SAMN06265173_1357</name>
</gene>